<keyword evidence="2" id="KW-1185">Reference proteome</keyword>
<accession>A0A6A0ALN0</accession>
<evidence type="ECO:0000313" key="1">
    <source>
        <dbReference type="EMBL" id="GFH33786.1"/>
    </source>
</evidence>
<organism evidence="1 2">
    <name type="scientific">Haematococcus lacustris</name>
    <name type="common">Green alga</name>
    <name type="synonym">Haematococcus pluvialis</name>
    <dbReference type="NCBI Taxonomy" id="44745"/>
    <lineage>
        <taxon>Eukaryota</taxon>
        <taxon>Viridiplantae</taxon>
        <taxon>Chlorophyta</taxon>
        <taxon>core chlorophytes</taxon>
        <taxon>Chlorophyceae</taxon>
        <taxon>CS clade</taxon>
        <taxon>Chlamydomonadales</taxon>
        <taxon>Haematococcaceae</taxon>
        <taxon>Haematococcus</taxon>
    </lineage>
</organism>
<comment type="caution">
    <text evidence="1">The sequence shown here is derived from an EMBL/GenBank/DDBJ whole genome shotgun (WGS) entry which is preliminary data.</text>
</comment>
<reference evidence="1 2" key="1">
    <citation type="submission" date="2020-02" db="EMBL/GenBank/DDBJ databases">
        <title>Draft genome sequence of Haematococcus lacustris strain NIES-144.</title>
        <authorList>
            <person name="Morimoto D."/>
            <person name="Nakagawa S."/>
            <person name="Yoshida T."/>
            <person name="Sawayama S."/>
        </authorList>
    </citation>
    <scope>NUCLEOTIDE SEQUENCE [LARGE SCALE GENOMIC DNA]</scope>
    <source>
        <strain evidence="1 2">NIES-144</strain>
    </source>
</reference>
<dbReference type="EMBL" id="BLLF01009653">
    <property type="protein sequence ID" value="GFH33786.1"/>
    <property type="molecule type" value="Genomic_DNA"/>
</dbReference>
<feature type="non-terminal residue" evidence="1">
    <location>
        <position position="47"/>
    </location>
</feature>
<feature type="non-terminal residue" evidence="1">
    <location>
        <position position="1"/>
    </location>
</feature>
<dbReference type="AlphaFoldDB" id="A0A6A0ALN0"/>
<sequence length="47" mass="4904">AAAQVLLPCRELFPQDLVLLPNATTGLNVAIQAAGLQPGDALFMLDI</sequence>
<name>A0A6A0ALN0_HAELA</name>
<dbReference type="Proteomes" id="UP000485058">
    <property type="component" value="Unassembled WGS sequence"/>
</dbReference>
<protein>
    <submittedName>
        <fullName evidence="1">Uncharacterized protein</fullName>
    </submittedName>
</protein>
<gene>
    <name evidence="1" type="ORF">HaLaN_33207</name>
</gene>
<proteinExistence type="predicted"/>
<evidence type="ECO:0000313" key="2">
    <source>
        <dbReference type="Proteomes" id="UP000485058"/>
    </source>
</evidence>